<proteinExistence type="predicted"/>
<dbReference type="eggNOG" id="ENOG502ZH36">
    <property type="taxonomic scope" value="Bacteria"/>
</dbReference>
<dbReference type="STRING" id="1385520.N802_08670"/>
<evidence type="ECO:0000313" key="2">
    <source>
        <dbReference type="Proteomes" id="UP000030002"/>
    </source>
</evidence>
<organism evidence="1 2">
    <name type="scientific">Knoellia sinensis KCTC 19936</name>
    <dbReference type="NCBI Taxonomy" id="1385520"/>
    <lineage>
        <taxon>Bacteria</taxon>
        <taxon>Bacillati</taxon>
        <taxon>Actinomycetota</taxon>
        <taxon>Actinomycetes</taxon>
        <taxon>Micrococcales</taxon>
        <taxon>Intrasporangiaceae</taxon>
        <taxon>Knoellia</taxon>
    </lineage>
</organism>
<dbReference type="EMBL" id="AVPJ01000003">
    <property type="protein sequence ID" value="KGN33859.1"/>
    <property type="molecule type" value="Genomic_DNA"/>
</dbReference>
<protein>
    <recommendedName>
        <fullName evidence="3">Toxin</fullName>
    </recommendedName>
</protein>
<accession>A0A0A0JAM3</accession>
<dbReference type="Proteomes" id="UP000030002">
    <property type="component" value="Unassembled WGS sequence"/>
</dbReference>
<sequence length="81" mass="8781">MGVVNDEPIILESAHRHGASEADMLHALRFATHHVSQSDDLVMFIGPDATGAPVEVGVVAWWGGELAVVHALRPARTKYLR</sequence>
<evidence type="ECO:0000313" key="1">
    <source>
        <dbReference type="EMBL" id="KGN33859.1"/>
    </source>
</evidence>
<name>A0A0A0JAM3_9MICO</name>
<keyword evidence="2" id="KW-1185">Reference proteome</keyword>
<gene>
    <name evidence="1" type="ORF">N802_08670</name>
</gene>
<reference evidence="1 2" key="1">
    <citation type="submission" date="2013-08" db="EMBL/GenBank/DDBJ databases">
        <title>The genome sequence of Knoellia sinensis.</title>
        <authorList>
            <person name="Zhu W."/>
            <person name="Wang G."/>
        </authorList>
    </citation>
    <scope>NUCLEOTIDE SEQUENCE [LARGE SCALE GENOMIC DNA]</scope>
    <source>
        <strain evidence="1 2">KCTC 19936</strain>
    </source>
</reference>
<comment type="caution">
    <text evidence="1">The sequence shown here is derived from an EMBL/GenBank/DDBJ whole genome shotgun (WGS) entry which is preliminary data.</text>
</comment>
<evidence type="ECO:0008006" key="3">
    <source>
        <dbReference type="Google" id="ProtNLM"/>
    </source>
</evidence>
<dbReference type="AlphaFoldDB" id="A0A0A0JAM3"/>